<evidence type="ECO:0000256" key="1">
    <source>
        <dbReference type="SAM" id="Phobius"/>
    </source>
</evidence>
<feature type="transmembrane region" description="Helical" evidence="1">
    <location>
        <begin position="34"/>
        <end position="53"/>
    </location>
</feature>
<keyword evidence="1" id="KW-0472">Membrane</keyword>
<evidence type="ECO:0000313" key="2">
    <source>
        <dbReference type="EMBL" id="GAA0328320.1"/>
    </source>
</evidence>
<dbReference type="EMBL" id="BAAADJ010000019">
    <property type="protein sequence ID" value="GAA0328320.1"/>
    <property type="molecule type" value="Genomic_DNA"/>
</dbReference>
<reference evidence="2 3" key="1">
    <citation type="journal article" date="2019" name="Int. J. Syst. Evol. Microbiol.">
        <title>The Global Catalogue of Microorganisms (GCM) 10K type strain sequencing project: providing services to taxonomists for standard genome sequencing and annotation.</title>
        <authorList>
            <consortium name="The Broad Institute Genomics Platform"/>
            <consortium name="The Broad Institute Genome Sequencing Center for Infectious Disease"/>
            <person name="Wu L."/>
            <person name="Ma J."/>
        </authorList>
    </citation>
    <scope>NUCLEOTIDE SEQUENCE [LARGE SCALE GENOMIC DNA]</scope>
    <source>
        <strain evidence="2 3">JCM 9731</strain>
    </source>
</reference>
<comment type="caution">
    <text evidence="2">The sequence shown here is derived from an EMBL/GenBank/DDBJ whole genome shotgun (WGS) entry which is preliminary data.</text>
</comment>
<organism evidence="2 3">
    <name type="scientific">Bacillus carboniphilus</name>
    <dbReference type="NCBI Taxonomy" id="86663"/>
    <lineage>
        <taxon>Bacteria</taxon>
        <taxon>Bacillati</taxon>
        <taxon>Bacillota</taxon>
        <taxon>Bacilli</taxon>
        <taxon>Bacillales</taxon>
        <taxon>Bacillaceae</taxon>
        <taxon>Bacillus</taxon>
    </lineage>
</organism>
<keyword evidence="1" id="KW-1133">Transmembrane helix</keyword>
<dbReference type="Proteomes" id="UP001500782">
    <property type="component" value="Unassembled WGS sequence"/>
</dbReference>
<feature type="transmembrane region" description="Helical" evidence="1">
    <location>
        <begin position="9"/>
        <end position="28"/>
    </location>
</feature>
<keyword evidence="3" id="KW-1185">Reference proteome</keyword>
<accession>A0ABN0W7W9</accession>
<keyword evidence="1" id="KW-0812">Transmembrane</keyword>
<protein>
    <submittedName>
        <fullName evidence="2">Uncharacterized protein</fullName>
    </submittedName>
</protein>
<gene>
    <name evidence="2" type="ORF">GCM10008967_18520</name>
</gene>
<proteinExistence type="predicted"/>
<name>A0ABN0W7W9_9BACI</name>
<evidence type="ECO:0000313" key="3">
    <source>
        <dbReference type="Proteomes" id="UP001500782"/>
    </source>
</evidence>
<sequence>MKKWDQLKQLLLILAIAGQLIGIVLLFIHIPSAIAFFVIYALTLLFLFVLIIIERKKEKKEDDENDFSDY</sequence>
<dbReference type="RefSeq" id="WP_343798433.1">
    <property type="nucleotide sequence ID" value="NZ_BAAADJ010000019.1"/>
</dbReference>